<feature type="compositionally biased region" description="Basic and acidic residues" evidence="1">
    <location>
        <begin position="336"/>
        <end position="347"/>
    </location>
</feature>
<sequence>MFTLNQQPLADSGANKRPPMLEKGNYILWESRFKRFLDNKLEEGDWVWRSIEKRPYVRPMISNPDNTTEQILEPLSKMTEDVCKNAKDMWKRIKRLMFGFDVTSHVRHSQLMDEFDKFTAKEGESLEYVYERLTTLKISTPTNKRLRTSLNTRNQVMIQDGRVDIQTKNVCYANRNARRQNRNQTFNAGNGSDESNQNVQRVLRTESTPGKANVQCYNCNEKATMLMIFRNKEFVMQKLSVVVFIMARNQPADDNDESGLSYDAKAVSDVNDSKKVHEQVNCVKHKTIIHTSGDANWLGYKNPERLKKAIATQPKMHHGEMLHSTNLKIDSPDYEETLKDVEKKSIENEQQNGST</sequence>
<feature type="region of interest" description="Disordered" evidence="1">
    <location>
        <begin position="328"/>
        <end position="355"/>
    </location>
</feature>
<name>A0A699GQN5_TANCI</name>
<dbReference type="EMBL" id="BKCJ010024547">
    <property type="protein sequence ID" value="GEV47354.1"/>
    <property type="molecule type" value="Genomic_DNA"/>
</dbReference>
<proteinExistence type="predicted"/>
<organism evidence="2">
    <name type="scientific">Tanacetum cinerariifolium</name>
    <name type="common">Dalmatian daisy</name>
    <name type="synonym">Chrysanthemum cinerariifolium</name>
    <dbReference type="NCBI Taxonomy" id="118510"/>
    <lineage>
        <taxon>Eukaryota</taxon>
        <taxon>Viridiplantae</taxon>
        <taxon>Streptophyta</taxon>
        <taxon>Embryophyta</taxon>
        <taxon>Tracheophyta</taxon>
        <taxon>Spermatophyta</taxon>
        <taxon>Magnoliopsida</taxon>
        <taxon>eudicotyledons</taxon>
        <taxon>Gunneridae</taxon>
        <taxon>Pentapetalae</taxon>
        <taxon>asterids</taxon>
        <taxon>campanulids</taxon>
        <taxon>Asterales</taxon>
        <taxon>Asteraceae</taxon>
        <taxon>Asteroideae</taxon>
        <taxon>Anthemideae</taxon>
        <taxon>Anthemidinae</taxon>
        <taxon>Tanacetum</taxon>
    </lineage>
</organism>
<accession>A0A699GQN5</accession>
<gene>
    <name evidence="2" type="ORF">Tci_119331</name>
</gene>
<comment type="caution">
    <text evidence="2">The sequence shown here is derived from an EMBL/GenBank/DDBJ whole genome shotgun (WGS) entry which is preliminary data.</text>
</comment>
<evidence type="ECO:0000256" key="1">
    <source>
        <dbReference type="SAM" id="MobiDB-lite"/>
    </source>
</evidence>
<evidence type="ECO:0000313" key="2">
    <source>
        <dbReference type="EMBL" id="GEV47354.1"/>
    </source>
</evidence>
<dbReference type="AlphaFoldDB" id="A0A699GQN5"/>
<protein>
    <submittedName>
        <fullName evidence="2">Uncharacterized protein</fullName>
    </submittedName>
</protein>
<reference evidence="2" key="1">
    <citation type="journal article" date="2019" name="Sci. Rep.">
        <title>Draft genome of Tanacetum cinerariifolium, the natural source of mosquito coil.</title>
        <authorList>
            <person name="Yamashiro T."/>
            <person name="Shiraishi A."/>
            <person name="Satake H."/>
            <person name="Nakayama K."/>
        </authorList>
    </citation>
    <scope>NUCLEOTIDE SEQUENCE</scope>
</reference>